<reference evidence="9 10" key="1">
    <citation type="submission" date="2019-06" db="EMBL/GenBank/DDBJ databases">
        <title>Draft genome sequence of the filamentous fungus Phialemoniopsis curvata isolated from diesel fuel.</title>
        <authorList>
            <person name="Varaljay V.A."/>
            <person name="Lyon W.J."/>
            <person name="Crouch A.L."/>
            <person name="Drake C.E."/>
            <person name="Hollomon J.M."/>
            <person name="Nadeau L.J."/>
            <person name="Nunn H.S."/>
            <person name="Stevenson B.S."/>
            <person name="Bojanowski C.L."/>
            <person name="Crookes-Goodson W.J."/>
        </authorList>
    </citation>
    <scope>NUCLEOTIDE SEQUENCE [LARGE SCALE GENOMIC DNA]</scope>
    <source>
        <strain evidence="9 10">D216</strain>
    </source>
</reference>
<dbReference type="GO" id="GO:0043386">
    <property type="term" value="P:mycotoxin biosynthetic process"/>
    <property type="evidence" value="ECO:0007669"/>
    <property type="project" value="InterPro"/>
</dbReference>
<evidence type="ECO:0000256" key="7">
    <source>
        <dbReference type="ARBA" id="ARBA00035112"/>
    </source>
</evidence>
<dbReference type="OrthoDB" id="3687641at2759"/>
<comment type="subcellular location">
    <subcellularLocation>
        <location evidence="1">Membrane</location>
        <topology evidence="1">Single-pass membrane protein</topology>
    </subcellularLocation>
</comment>
<name>A0A507B9P5_9PEZI</name>
<evidence type="ECO:0000313" key="10">
    <source>
        <dbReference type="Proteomes" id="UP000319257"/>
    </source>
</evidence>
<organism evidence="9 10">
    <name type="scientific">Thyridium curvatum</name>
    <dbReference type="NCBI Taxonomy" id="1093900"/>
    <lineage>
        <taxon>Eukaryota</taxon>
        <taxon>Fungi</taxon>
        <taxon>Dikarya</taxon>
        <taxon>Ascomycota</taxon>
        <taxon>Pezizomycotina</taxon>
        <taxon>Sordariomycetes</taxon>
        <taxon>Sordariomycetidae</taxon>
        <taxon>Thyridiales</taxon>
        <taxon>Thyridiaceae</taxon>
        <taxon>Thyridium</taxon>
    </lineage>
</organism>
<proteinExistence type="inferred from homology"/>
<dbReference type="EMBL" id="SKBQ01000035">
    <property type="protein sequence ID" value="TPX13320.1"/>
    <property type="molecule type" value="Genomic_DNA"/>
</dbReference>
<evidence type="ECO:0000313" key="9">
    <source>
        <dbReference type="EMBL" id="TPX13320.1"/>
    </source>
</evidence>
<accession>A0A507B9P5</accession>
<evidence type="ECO:0000256" key="5">
    <source>
        <dbReference type="ARBA" id="ARBA00023136"/>
    </source>
</evidence>
<comment type="similarity">
    <text evidence="7">Belongs to the ustYa family.</text>
</comment>
<dbReference type="PANTHER" id="PTHR33365:SF7">
    <property type="entry name" value="TAT PATHWAY SIGNAL SEQUENCE"/>
    <property type="match status" value="1"/>
</dbReference>
<evidence type="ECO:0000256" key="3">
    <source>
        <dbReference type="ARBA" id="ARBA00022989"/>
    </source>
</evidence>
<dbReference type="GeneID" id="41973740"/>
<dbReference type="InParanoid" id="A0A507B9P5"/>
<dbReference type="InterPro" id="IPR021765">
    <property type="entry name" value="UstYa-like"/>
</dbReference>
<comment type="caution">
    <text evidence="9">The sequence shown here is derived from an EMBL/GenBank/DDBJ whole genome shotgun (WGS) entry which is preliminary data.</text>
</comment>
<dbReference type="Pfam" id="PF11807">
    <property type="entry name" value="UstYa"/>
    <property type="match status" value="1"/>
</dbReference>
<gene>
    <name evidence="9" type="ORF">E0L32_006293</name>
</gene>
<keyword evidence="5 8" id="KW-0472">Membrane</keyword>
<protein>
    <submittedName>
        <fullName evidence="9">Uncharacterized protein</fullName>
    </submittedName>
</protein>
<dbReference type="AlphaFoldDB" id="A0A507B9P5"/>
<dbReference type="Proteomes" id="UP000319257">
    <property type="component" value="Unassembled WGS sequence"/>
</dbReference>
<keyword evidence="10" id="KW-1185">Reference proteome</keyword>
<keyword evidence="2 8" id="KW-0812">Transmembrane</keyword>
<keyword evidence="6" id="KW-0325">Glycoprotein</keyword>
<dbReference type="GO" id="GO:0016020">
    <property type="term" value="C:membrane"/>
    <property type="evidence" value="ECO:0007669"/>
    <property type="project" value="UniProtKB-SubCell"/>
</dbReference>
<dbReference type="RefSeq" id="XP_030995031.1">
    <property type="nucleotide sequence ID" value="XM_031140910.1"/>
</dbReference>
<keyword evidence="4" id="KW-0843">Virulence</keyword>
<evidence type="ECO:0000256" key="6">
    <source>
        <dbReference type="ARBA" id="ARBA00023180"/>
    </source>
</evidence>
<feature type="transmembrane region" description="Helical" evidence="8">
    <location>
        <begin position="42"/>
        <end position="61"/>
    </location>
</feature>
<keyword evidence="3 8" id="KW-1133">Transmembrane helix</keyword>
<evidence type="ECO:0000256" key="4">
    <source>
        <dbReference type="ARBA" id="ARBA00023026"/>
    </source>
</evidence>
<evidence type="ECO:0000256" key="1">
    <source>
        <dbReference type="ARBA" id="ARBA00004167"/>
    </source>
</evidence>
<dbReference type="PANTHER" id="PTHR33365">
    <property type="entry name" value="YALI0B05434P"/>
    <property type="match status" value="1"/>
</dbReference>
<evidence type="ECO:0000256" key="2">
    <source>
        <dbReference type="ARBA" id="ARBA00022692"/>
    </source>
</evidence>
<evidence type="ECO:0000256" key="8">
    <source>
        <dbReference type="SAM" id="Phobius"/>
    </source>
</evidence>
<sequence length="283" mass="32749">MDCKGHEAEGLLKDEDLEINTSDDSECPNCSPRSSKRLTLRIIMIHISVAALYLIVITAWLKATLPARLPNLIYVPARDALQYQVTEMYTREDNPNPFMGMTDASDEAWHSLMEHTNFRLTDENLQRLNRTSVALGSGGYLGMPTVFHELHCLKMIRWSSNLTRYGHWFGVRDHEELQTHVDHCMDVVRQSIMCRADMSPMTFYWTLKSRVPETDFAADHECVDWTKVEQWLEERRVDIYGEGELNHPVYGASYPNGHRLIEDWDVPKKLPFVPLPTSQRLKV</sequence>